<sequence length="418" mass="46857">MSKPTVAIIGSGWAGFTLSQKLSLTKYNVQVISPIRTIQYTPLLASAACGLFNFRLAEEPVRRRSRTEVQYHKAIAEKIDLEKRIIYCKPSVEDLSRTGDFEVTYDKIIIAPGCDIQTFGTPGAKEYALFLKTTNDARMIQQRLLQMLDAASLPGLTEQQQRDLLSIRIVGGGAIGIEACAELHDLWHEDMRHLYPHLDGKLSITIHDVAPTILSTFESSLGDYALKSLEQKKVNIKTSSHIEKVEESAIFTKEDGRLPYGMLLWATGNSVNPLVESLDVKKPEKGLPRILTDRYMQILRPDGTPIENAYALGDAADIEGYTLPTLAEVALQKGEWLSNELNQHDRPSQPFDYKSKALIAYLGQHDGIVGGQTEWTGQNAWLAWRSGSLGWTRSWRRRAMIAISWLFVWIGGRDISRK</sequence>
<feature type="domain" description="FAD/NAD(P)-binding" evidence="6">
    <location>
        <begin position="5"/>
        <end position="334"/>
    </location>
</feature>
<protein>
    <recommendedName>
        <fullName evidence="6">FAD/NAD(P)-binding domain-containing protein</fullName>
    </recommendedName>
</protein>
<keyword evidence="3" id="KW-0274">FAD</keyword>
<dbReference type="EMBL" id="JBFMKM010000005">
    <property type="protein sequence ID" value="KAL1306283.1"/>
    <property type="molecule type" value="Genomic_DNA"/>
</dbReference>
<comment type="similarity">
    <text evidence="1">Belongs to the NADH dehydrogenase family.</text>
</comment>
<keyword evidence="2" id="KW-0285">Flavoprotein</keyword>
<evidence type="ECO:0000256" key="3">
    <source>
        <dbReference type="ARBA" id="ARBA00022827"/>
    </source>
</evidence>
<dbReference type="InterPro" id="IPR036188">
    <property type="entry name" value="FAD/NAD-bd_sf"/>
</dbReference>
<reference evidence="7 8" key="1">
    <citation type="submission" date="2024-07" db="EMBL/GenBank/DDBJ databases">
        <title>Draft sequence of the Neodothiora populina.</title>
        <authorList>
            <person name="Drown D.D."/>
            <person name="Schuette U.S."/>
            <person name="Buechlein A.B."/>
            <person name="Rusch D.R."/>
            <person name="Winton L.W."/>
            <person name="Adams G.A."/>
        </authorList>
    </citation>
    <scope>NUCLEOTIDE SEQUENCE [LARGE SCALE GENOMIC DNA]</scope>
    <source>
        <strain evidence="7 8">CPC 39397</strain>
    </source>
</reference>
<proteinExistence type="inferred from homology"/>
<dbReference type="RefSeq" id="XP_069202556.1">
    <property type="nucleotide sequence ID" value="XM_069344002.1"/>
</dbReference>
<dbReference type="Proteomes" id="UP001562354">
    <property type="component" value="Unassembled WGS sequence"/>
</dbReference>
<keyword evidence="8" id="KW-1185">Reference proteome</keyword>
<name>A0ABR3PJI2_9PEZI</name>
<evidence type="ECO:0000259" key="6">
    <source>
        <dbReference type="Pfam" id="PF07992"/>
    </source>
</evidence>
<organism evidence="7 8">
    <name type="scientific">Neodothiora populina</name>
    <dbReference type="NCBI Taxonomy" id="2781224"/>
    <lineage>
        <taxon>Eukaryota</taxon>
        <taxon>Fungi</taxon>
        <taxon>Dikarya</taxon>
        <taxon>Ascomycota</taxon>
        <taxon>Pezizomycotina</taxon>
        <taxon>Dothideomycetes</taxon>
        <taxon>Dothideomycetidae</taxon>
        <taxon>Dothideales</taxon>
        <taxon>Dothioraceae</taxon>
        <taxon>Neodothiora</taxon>
    </lineage>
</organism>
<evidence type="ECO:0000313" key="8">
    <source>
        <dbReference type="Proteomes" id="UP001562354"/>
    </source>
</evidence>
<dbReference type="SUPFAM" id="SSF51905">
    <property type="entry name" value="FAD/NAD(P)-binding domain"/>
    <property type="match status" value="2"/>
</dbReference>
<gene>
    <name evidence="7" type="ORF">AAFC00_004369</name>
</gene>
<evidence type="ECO:0000256" key="5">
    <source>
        <dbReference type="ARBA" id="ARBA00023027"/>
    </source>
</evidence>
<evidence type="ECO:0000256" key="4">
    <source>
        <dbReference type="ARBA" id="ARBA00023002"/>
    </source>
</evidence>
<dbReference type="Gene3D" id="3.50.50.100">
    <property type="match status" value="1"/>
</dbReference>
<keyword evidence="4" id="KW-0560">Oxidoreductase</keyword>
<evidence type="ECO:0000313" key="7">
    <source>
        <dbReference type="EMBL" id="KAL1306283.1"/>
    </source>
</evidence>
<dbReference type="PANTHER" id="PTHR43706">
    <property type="entry name" value="NADH DEHYDROGENASE"/>
    <property type="match status" value="1"/>
</dbReference>
<comment type="caution">
    <text evidence="7">The sequence shown here is derived from an EMBL/GenBank/DDBJ whole genome shotgun (WGS) entry which is preliminary data.</text>
</comment>
<evidence type="ECO:0000256" key="2">
    <source>
        <dbReference type="ARBA" id="ARBA00022630"/>
    </source>
</evidence>
<dbReference type="PRINTS" id="PR00368">
    <property type="entry name" value="FADPNR"/>
</dbReference>
<dbReference type="Pfam" id="PF07992">
    <property type="entry name" value="Pyr_redox_2"/>
    <property type="match status" value="1"/>
</dbReference>
<dbReference type="InterPro" id="IPR023753">
    <property type="entry name" value="FAD/NAD-binding_dom"/>
</dbReference>
<dbReference type="InterPro" id="IPR045024">
    <property type="entry name" value="NDH-2"/>
</dbReference>
<evidence type="ECO:0000256" key="1">
    <source>
        <dbReference type="ARBA" id="ARBA00005272"/>
    </source>
</evidence>
<accession>A0ABR3PJI2</accession>
<keyword evidence="5" id="KW-0520">NAD</keyword>
<dbReference type="GeneID" id="95978069"/>
<dbReference type="PANTHER" id="PTHR43706:SF17">
    <property type="entry name" value="NADH DEHYDROGENASE (EUROFUNG)"/>
    <property type="match status" value="1"/>
</dbReference>